<accession>A0A6V8NUC4</accession>
<reference evidence="1 2" key="1">
    <citation type="journal article" date="2020" name="Front. Microbiol.">
        <title>Single-cell genomics of novel Actinobacteria with the Wood-Ljungdahl pathway discovered in a serpentinizing system.</title>
        <authorList>
            <person name="Merino N."/>
            <person name="Kawai M."/>
            <person name="Boyd E.S."/>
            <person name="Colman D.R."/>
            <person name="McGlynn S.E."/>
            <person name="Nealson K.H."/>
            <person name="Kurokawa K."/>
            <person name="Hongoh Y."/>
        </authorList>
    </citation>
    <scope>NUCLEOTIDE SEQUENCE [LARGE SCALE GENOMIC DNA]</scope>
    <source>
        <strain evidence="1 2">S06</strain>
    </source>
</reference>
<gene>
    <name evidence="1" type="ORF">HKBW3S06_01323</name>
</gene>
<dbReference type="EMBL" id="BLRV01000208">
    <property type="protein sequence ID" value="GFP22096.1"/>
    <property type="molecule type" value="Genomic_DNA"/>
</dbReference>
<dbReference type="NCBIfam" id="NF038399">
    <property type="entry name" value="NH_RiPP_Os17"/>
    <property type="match status" value="1"/>
</dbReference>
<sequence length="118" mass="12969">MVYIQPHPVSSLYKGEGTLHLLPIGESGGEGRNCKIAVESYGEEVRTISLQAVTQLLERALNDETFFAQLKMSFDEAIKDYHLTPEEVAALKSGDQDALRAMGVDERLARGGAGAFWR</sequence>
<dbReference type="Proteomes" id="UP000580051">
    <property type="component" value="Unassembled WGS sequence"/>
</dbReference>
<evidence type="ECO:0000313" key="1">
    <source>
        <dbReference type="EMBL" id="GFP22096.1"/>
    </source>
</evidence>
<name>A0A6V8NUC4_9ACTN</name>
<organism evidence="1 2">
    <name type="scientific">Candidatus Hakubella thermalkaliphila</name>
    <dbReference type="NCBI Taxonomy" id="2754717"/>
    <lineage>
        <taxon>Bacteria</taxon>
        <taxon>Bacillati</taxon>
        <taxon>Actinomycetota</taxon>
        <taxon>Actinomycetota incertae sedis</taxon>
        <taxon>Candidatus Hakubellales</taxon>
        <taxon>Candidatus Hakubellaceae</taxon>
        <taxon>Candidatus Hakubella</taxon>
    </lineage>
</organism>
<proteinExistence type="predicted"/>
<protein>
    <submittedName>
        <fullName evidence="1">Uncharacterized protein</fullName>
    </submittedName>
</protein>
<comment type="caution">
    <text evidence="1">The sequence shown here is derived from an EMBL/GenBank/DDBJ whole genome shotgun (WGS) entry which is preliminary data.</text>
</comment>
<dbReference type="AlphaFoldDB" id="A0A6V8NUC4"/>
<evidence type="ECO:0000313" key="2">
    <source>
        <dbReference type="Proteomes" id="UP000580051"/>
    </source>
</evidence>